<dbReference type="GO" id="GO:0003677">
    <property type="term" value="F:DNA binding"/>
    <property type="evidence" value="ECO:0007669"/>
    <property type="project" value="InterPro"/>
</dbReference>
<dbReference type="Pfam" id="PF08281">
    <property type="entry name" value="Sigma70_r4_2"/>
    <property type="match status" value="1"/>
</dbReference>
<dbReference type="InterPro" id="IPR014284">
    <property type="entry name" value="RNA_pol_sigma-70_dom"/>
</dbReference>
<dbReference type="NCBIfam" id="TIGR02937">
    <property type="entry name" value="sigma70-ECF"/>
    <property type="match status" value="1"/>
</dbReference>
<dbReference type="CDD" id="cd06171">
    <property type="entry name" value="Sigma70_r4"/>
    <property type="match status" value="1"/>
</dbReference>
<evidence type="ECO:0000256" key="1">
    <source>
        <dbReference type="ARBA" id="ARBA00010641"/>
    </source>
</evidence>
<dbReference type="AlphaFoldDB" id="A0A2S2DZI0"/>
<comment type="similarity">
    <text evidence="1">Belongs to the sigma-70 factor family. ECF subfamily.</text>
</comment>
<dbReference type="GO" id="GO:0006352">
    <property type="term" value="P:DNA-templated transcription initiation"/>
    <property type="evidence" value="ECO:0007669"/>
    <property type="project" value="InterPro"/>
</dbReference>
<dbReference type="EMBL" id="CP029347">
    <property type="protein sequence ID" value="AWL10763.1"/>
    <property type="molecule type" value="Genomic_DNA"/>
</dbReference>
<feature type="domain" description="RNA polymerase sigma-70 region 2" evidence="5">
    <location>
        <begin position="22"/>
        <end position="81"/>
    </location>
</feature>
<dbReference type="Proteomes" id="UP000245728">
    <property type="component" value="Chromosome"/>
</dbReference>
<feature type="domain" description="RNA polymerase sigma factor 70 region 4 type 2" evidence="6">
    <location>
        <begin position="115"/>
        <end position="167"/>
    </location>
</feature>
<accession>A0A2S2DZI0</accession>
<evidence type="ECO:0000259" key="6">
    <source>
        <dbReference type="Pfam" id="PF08281"/>
    </source>
</evidence>
<dbReference type="InterPro" id="IPR036388">
    <property type="entry name" value="WH-like_DNA-bd_sf"/>
</dbReference>
<dbReference type="Gene3D" id="1.10.1740.10">
    <property type="match status" value="1"/>
</dbReference>
<reference evidence="7 8" key="1">
    <citation type="submission" date="2018-05" db="EMBL/GenBank/DDBJ databases">
        <title>Salinimonas sp. HMF8227 Genome sequencing and assembly.</title>
        <authorList>
            <person name="Kang H."/>
            <person name="Kang J."/>
            <person name="Cha I."/>
            <person name="Kim H."/>
            <person name="Joh K."/>
        </authorList>
    </citation>
    <scope>NUCLEOTIDE SEQUENCE [LARGE SCALE GENOMIC DNA]</scope>
    <source>
        <strain evidence="7 8">HMF8227</strain>
    </source>
</reference>
<evidence type="ECO:0000256" key="3">
    <source>
        <dbReference type="ARBA" id="ARBA00023082"/>
    </source>
</evidence>
<dbReference type="Gene3D" id="1.10.10.10">
    <property type="entry name" value="Winged helix-like DNA-binding domain superfamily/Winged helix DNA-binding domain"/>
    <property type="match status" value="1"/>
</dbReference>
<evidence type="ECO:0000256" key="4">
    <source>
        <dbReference type="ARBA" id="ARBA00023163"/>
    </source>
</evidence>
<dbReference type="SUPFAM" id="SSF88659">
    <property type="entry name" value="Sigma3 and sigma4 domains of RNA polymerase sigma factors"/>
    <property type="match status" value="1"/>
</dbReference>
<dbReference type="Pfam" id="PF04542">
    <property type="entry name" value="Sigma70_r2"/>
    <property type="match status" value="1"/>
</dbReference>
<keyword evidence="8" id="KW-1185">Reference proteome</keyword>
<dbReference type="GO" id="GO:0016987">
    <property type="term" value="F:sigma factor activity"/>
    <property type="evidence" value="ECO:0007669"/>
    <property type="project" value="UniProtKB-KW"/>
</dbReference>
<dbReference type="InterPro" id="IPR013325">
    <property type="entry name" value="RNA_pol_sigma_r2"/>
</dbReference>
<dbReference type="InterPro" id="IPR013249">
    <property type="entry name" value="RNA_pol_sigma70_r4_t2"/>
</dbReference>
<dbReference type="KEGG" id="salh:HMF8227_00255"/>
<evidence type="ECO:0008006" key="9">
    <source>
        <dbReference type="Google" id="ProtNLM"/>
    </source>
</evidence>
<dbReference type="OrthoDB" id="6689546at2"/>
<dbReference type="InterPro" id="IPR013324">
    <property type="entry name" value="RNA_pol_sigma_r3/r4-like"/>
</dbReference>
<dbReference type="RefSeq" id="WP_109338453.1">
    <property type="nucleotide sequence ID" value="NZ_CP029347.1"/>
</dbReference>
<evidence type="ECO:0000313" key="7">
    <source>
        <dbReference type="EMBL" id="AWL10763.1"/>
    </source>
</evidence>
<dbReference type="PANTHER" id="PTHR43133:SF63">
    <property type="entry name" value="RNA POLYMERASE SIGMA FACTOR FECI-RELATED"/>
    <property type="match status" value="1"/>
</dbReference>
<dbReference type="SUPFAM" id="SSF88946">
    <property type="entry name" value="Sigma2 domain of RNA polymerase sigma factors"/>
    <property type="match status" value="1"/>
</dbReference>
<protein>
    <recommendedName>
        <fullName evidence="9">RNA polymerase sigma factor FecI</fullName>
    </recommendedName>
</protein>
<proteinExistence type="inferred from homology"/>
<dbReference type="InterPro" id="IPR007627">
    <property type="entry name" value="RNA_pol_sigma70_r2"/>
</dbReference>
<keyword evidence="4" id="KW-0804">Transcription</keyword>
<keyword evidence="3" id="KW-0731">Sigma factor</keyword>
<sequence>MKASDDSEAGAEGWYESLVLNTHNKLKRALGRMLSAAEADEVIQESYLKLFEVCKEAVPENPQGYVYRIARNFALTRLRNKEVARKFLEQRVEDIEVVSGDSQSFESVKAKQQHEQLQSVISQLPPVCRQVFVLRKLHGYSHREIAETMQISQKTVENHIARGMRACFDAFRRPSQTSPDSAKYQQYR</sequence>
<organism evidence="7 8">
    <name type="scientific">Saliniradius amylolyticus</name>
    <dbReference type="NCBI Taxonomy" id="2183582"/>
    <lineage>
        <taxon>Bacteria</taxon>
        <taxon>Pseudomonadati</taxon>
        <taxon>Pseudomonadota</taxon>
        <taxon>Gammaproteobacteria</taxon>
        <taxon>Alteromonadales</taxon>
        <taxon>Alteromonadaceae</taxon>
        <taxon>Saliniradius</taxon>
    </lineage>
</organism>
<gene>
    <name evidence="7" type="ORF">HMF8227_00255</name>
</gene>
<evidence type="ECO:0000256" key="2">
    <source>
        <dbReference type="ARBA" id="ARBA00023015"/>
    </source>
</evidence>
<dbReference type="InterPro" id="IPR039425">
    <property type="entry name" value="RNA_pol_sigma-70-like"/>
</dbReference>
<name>A0A2S2DZI0_9ALTE</name>
<evidence type="ECO:0000313" key="8">
    <source>
        <dbReference type="Proteomes" id="UP000245728"/>
    </source>
</evidence>
<dbReference type="PANTHER" id="PTHR43133">
    <property type="entry name" value="RNA POLYMERASE ECF-TYPE SIGMA FACTO"/>
    <property type="match status" value="1"/>
</dbReference>
<keyword evidence="2" id="KW-0805">Transcription regulation</keyword>
<evidence type="ECO:0000259" key="5">
    <source>
        <dbReference type="Pfam" id="PF04542"/>
    </source>
</evidence>